<accession>E9AD05</accession>
<dbReference type="OMA" id="YVWRASN"/>
<dbReference type="GeneID" id="12982620"/>
<evidence type="ECO:0000313" key="2">
    <source>
        <dbReference type="Proteomes" id="UP000000542"/>
    </source>
</evidence>
<dbReference type="RefSeq" id="XP_003721834.1">
    <property type="nucleotide sequence ID" value="XM_003721786.1"/>
</dbReference>
<dbReference type="AlphaFoldDB" id="E9AD05"/>
<sequence length="89" mass="10442">MDIISFPVRSAKPQSLFRLYVWRASNEVLIDVVNMFALLRKEHLACYSLLEIDYSAYILFSFQLYNLLYSFASLTTQHSRSIAFSHLKE</sequence>
<organism evidence="1 2">
    <name type="scientific">Leishmania major</name>
    <dbReference type="NCBI Taxonomy" id="5664"/>
    <lineage>
        <taxon>Eukaryota</taxon>
        <taxon>Discoba</taxon>
        <taxon>Euglenozoa</taxon>
        <taxon>Kinetoplastea</taxon>
        <taxon>Metakinetoplastina</taxon>
        <taxon>Trypanosomatida</taxon>
        <taxon>Trypanosomatidae</taxon>
        <taxon>Leishmaniinae</taxon>
        <taxon>Leishmania</taxon>
    </lineage>
</organism>
<evidence type="ECO:0000313" key="1">
    <source>
        <dbReference type="EMBL" id="CBZ12088.1"/>
    </source>
</evidence>
<name>E9AD05_LEIMA</name>
<dbReference type="EMBL" id="FR796423">
    <property type="protein sequence ID" value="CBZ12088.1"/>
    <property type="molecule type" value="Genomic_DNA"/>
</dbReference>
<dbReference type="VEuPathDB" id="TriTrypDB:LMJFC_270007950"/>
<dbReference type="InParanoid" id="E9AD05"/>
<dbReference type="VEuPathDB" id="TriTrypDB:LmjF.27.0280"/>
<protein>
    <submittedName>
        <fullName evidence="1">Uncharacterized protein</fullName>
    </submittedName>
</protein>
<dbReference type="KEGG" id="lma:LMJF_27_0280"/>
<gene>
    <name evidence="1" type="ORF">LMJF_27_0280</name>
</gene>
<proteinExistence type="predicted"/>
<keyword evidence="2" id="KW-1185">Reference proteome</keyword>
<reference evidence="1 2" key="2">
    <citation type="journal article" date="2011" name="Genome Res.">
        <title>Chromosome and gene copy number variation allow major structural change between species and strains of Leishmania.</title>
        <authorList>
            <person name="Rogers M.B."/>
            <person name="Hilley J.D."/>
            <person name="Dickens N.J."/>
            <person name="Wilkes J."/>
            <person name="Bates P.A."/>
            <person name="Depledge D.P."/>
            <person name="Harris D."/>
            <person name="Her Y."/>
            <person name="Herzyk P."/>
            <person name="Imamura H."/>
            <person name="Otto T.D."/>
            <person name="Sanders M."/>
            <person name="Seeger K."/>
            <person name="Dujardin J.C."/>
            <person name="Berriman M."/>
            <person name="Smith D.F."/>
            <person name="Hertz-Fowler C."/>
            <person name="Mottram J.C."/>
        </authorList>
    </citation>
    <scope>NUCLEOTIDE SEQUENCE [LARGE SCALE GENOMIC DNA]</scope>
    <source>
        <strain evidence="2">MHOM/IL/81/Friedlin</strain>
    </source>
</reference>
<dbReference type="Proteomes" id="UP000000542">
    <property type="component" value="Chromosome 27"/>
</dbReference>
<reference evidence="1 2" key="1">
    <citation type="journal article" date="2005" name="Science">
        <title>The genome of the kinetoplastid parasite, Leishmania major.</title>
        <authorList>
            <person name="Ivens A.C."/>
            <person name="Peacock C.S."/>
            <person name="Worthey E.A."/>
            <person name="Murphy L."/>
            <person name="Aggarwal G."/>
            <person name="Berriman M."/>
            <person name="Sisk E."/>
            <person name="Rajandream M.A."/>
            <person name="Adlem E."/>
            <person name="Aert R."/>
            <person name="Anupama A."/>
            <person name="Apostolou Z."/>
            <person name="Attipoe P."/>
            <person name="Bason N."/>
            <person name="Bauser C."/>
            <person name="Beck A."/>
            <person name="Beverley S.M."/>
            <person name="Bianchettin G."/>
            <person name="Borzym K."/>
            <person name="Bothe G."/>
            <person name="Bruschi C.V."/>
            <person name="Collins M."/>
            <person name="Cadag E."/>
            <person name="Ciarloni L."/>
            <person name="Clayton C."/>
            <person name="Coulson R.M."/>
            <person name="Cronin A."/>
            <person name="Cruz A.K."/>
            <person name="Davies R.M."/>
            <person name="De Gaudenzi J."/>
            <person name="Dobson D.E."/>
            <person name="Duesterhoeft A."/>
            <person name="Fazelina G."/>
            <person name="Fosker N."/>
            <person name="Frasch A.C."/>
            <person name="Fraser A."/>
            <person name="Fuchs M."/>
            <person name="Gabel C."/>
            <person name="Goble A."/>
            <person name="Goffeau A."/>
            <person name="Harris D."/>
            <person name="Hertz-Fowler C."/>
            <person name="Hilbert H."/>
            <person name="Horn D."/>
            <person name="Huang Y."/>
            <person name="Klages S."/>
            <person name="Knights A."/>
            <person name="Kube M."/>
            <person name="Larke N."/>
            <person name="Litvin L."/>
            <person name="Lord A."/>
            <person name="Louie T."/>
            <person name="Marra M."/>
            <person name="Masuy D."/>
            <person name="Matthews K."/>
            <person name="Michaeli S."/>
            <person name="Mottram J.C."/>
            <person name="Muller-Auer S."/>
            <person name="Munden H."/>
            <person name="Nelson S."/>
            <person name="Norbertczak H."/>
            <person name="Oliver K."/>
            <person name="O'neil S."/>
            <person name="Pentony M."/>
            <person name="Pohl T.M."/>
            <person name="Price C."/>
            <person name="Purnelle B."/>
            <person name="Quail M.A."/>
            <person name="Rabbinowitsch E."/>
            <person name="Reinhardt R."/>
            <person name="Rieger M."/>
            <person name="Rinta J."/>
            <person name="Robben J."/>
            <person name="Robertson L."/>
            <person name="Ruiz J.C."/>
            <person name="Rutter S."/>
            <person name="Saunders D."/>
            <person name="Schafer M."/>
            <person name="Schein J."/>
            <person name="Schwartz D.C."/>
            <person name="Seeger K."/>
            <person name="Seyler A."/>
            <person name="Sharp S."/>
            <person name="Shin H."/>
            <person name="Sivam D."/>
            <person name="Squares R."/>
            <person name="Squares S."/>
            <person name="Tosato V."/>
            <person name="Vogt C."/>
            <person name="Volckaert G."/>
            <person name="Wambutt R."/>
            <person name="Warren T."/>
            <person name="Wedler H."/>
            <person name="Woodward J."/>
            <person name="Zhou S."/>
            <person name="Zimmermann W."/>
            <person name="Smith D.F."/>
            <person name="Blackwell J.M."/>
            <person name="Stuart K.D."/>
            <person name="Barrell B."/>
            <person name="Myler P.J."/>
        </authorList>
    </citation>
    <scope>NUCLEOTIDE SEQUENCE [LARGE SCALE GENOMIC DNA]</scope>
    <source>
        <strain evidence="2">MHOM/IL/81/Friedlin</strain>
    </source>
</reference>
<dbReference type="HOGENOM" id="CLU_2459534_0_0_1"/>